<evidence type="ECO:0000313" key="4">
    <source>
        <dbReference type="Proteomes" id="UP000617734"/>
    </source>
</evidence>
<name>A0A919KMR0_9ACTN</name>
<dbReference type="InterPro" id="IPR029063">
    <property type="entry name" value="SAM-dependent_MTases_sf"/>
</dbReference>
<sequence length="209" mass="22346">MDSQDWDARYGATELVWGTEPNRWVVRETSALPAGRALDLAAGEGRNSIWLAGRGWRVTAVDFSEVAVERGRRLAAAGPAEAAGRLEWVHADALRHEPEPDGYQLVLVVYLHLPAEQRRVVLGHAARALAPGGTLLVVGHATANLTGGVGGPRDAGVLYSPPDIVADLAGHGLRTVLAEEVRRPAVTAEGRRAEAIDTLVRLERERPAG</sequence>
<organism evidence="3 4">
    <name type="scientific">Kitasatospora indigofera</name>
    <dbReference type="NCBI Taxonomy" id="67307"/>
    <lineage>
        <taxon>Bacteria</taxon>
        <taxon>Bacillati</taxon>
        <taxon>Actinomycetota</taxon>
        <taxon>Actinomycetes</taxon>
        <taxon>Kitasatosporales</taxon>
        <taxon>Streptomycetaceae</taxon>
        <taxon>Kitasatospora</taxon>
    </lineage>
</organism>
<dbReference type="InterPro" id="IPR041698">
    <property type="entry name" value="Methyltransf_25"/>
</dbReference>
<keyword evidence="4" id="KW-1185">Reference proteome</keyword>
<gene>
    <name evidence="3" type="ORF">GCM10018781_19160</name>
</gene>
<dbReference type="GeneID" id="95352398"/>
<feature type="domain" description="Methyltransferase" evidence="2">
    <location>
        <begin position="38"/>
        <end position="133"/>
    </location>
</feature>
<dbReference type="GO" id="GO:0008168">
    <property type="term" value="F:methyltransferase activity"/>
    <property type="evidence" value="ECO:0007669"/>
    <property type="project" value="UniProtKB-ARBA"/>
</dbReference>
<dbReference type="PANTHER" id="PTHR43861:SF3">
    <property type="entry name" value="PUTATIVE (AFU_ORTHOLOGUE AFUA_2G14390)-RELATED"/>
    <property type="match status" value="1"/>
</dbReference>
<reference evidence="3" key="1">
    <citation type="journal article" date="2014" name="Int. J. Syst. Evol. Microbiol.">
        <title>Complete genome sequence of Corynebacterium casei LMG S-19264T (=DSM 44701T), isolated from a smear-ripened cheese.</title>
        <authorList>
            <consortium name="US DOE Joint Genome Institute (JGI-PGF)"/>
            <person name="Walter F."/>
            <person name="Albersmeier A."/>
            <person name="Kalinowski J."/>
            <person name="Ruckert C."/>
        </authorList>
    </citation>
    <scope>NUCLEOTIDE SEQUENCE</scope>
    <source>
        <strain evidence="3">JCM 4646</strain>
    </source>
</reference>
<dbReference type="GO" id="GO:0017000">
    <property type="term" value="P:antibiotic biosynthetic process"/>
    <property type="evidence" value="ECO:0007669"/>
    <property type="project" value="UniProtKB-ARBA"/>
</dbReference>
<dbReference type="EMBL" id="BNBO01000007">
    <property type="protein sequence ID" value="GHH66013.1"/>
    <property type="molecule type" value="Genomic_DNA"/>
</dbReference>
<reference evidence="3" key="2">
    <citation type="submission" date="2020-09" db="EMBL/GenBank/DDBJ databases">
        <authorList>
            <person name="Sun Q."/>
            <person name="Ohkuma M."/>
        </authorList>
    </citation>
    <scope>NUCLEOTIDE SEQUENCE</scope>
    <source>
        <strain evidence="3">JCM 4646</strain>
    </source>
</reference>
<accession>A0A919KMR0</accession>
<proteinExistence type="predicted"/>
<dbReference type="RefSeq" id="WP_190210387.1">
    <property type="nucleotide sequence ID" value="NZ_BNBO01000007.1"/>
</dbReference>
<dbReference type="Proteomes" id="UP000617734">
    <property type="component" value="Unassembled WGS sequence"/>
</dbReference>
<dbReference type="Gene3D" id="3.40.50.150">
    <property type="entry name" value="Vaccinia Virus protein VP39"/>
    <property type="match status" value="1"/>
</dbReference>
<dbReference type="AlphaFoldDB" id="A0A919KMR0"/>
<protein>
    <recommendedName>
        <fullName evidence="2">Methyltransferase domain-containing protein</fullName>
    </recommendedName>
</protein>
<evidence type="ECO:0000259" key="2">
    <source>
        <dbReference type="Pfam" id="PF13649"/>
    </source>
</evidence>
<keyword evidence="1" id="KW-0808">Transferase</keyword>
<evidence type="ECO:0000313" key="3">
    <source>
        <dbReference type="EMBL" id="GHH66013.1"/>
    </source>
</evidence>
<dbReference type="Pfam" id="PF13649">
    <property type="entry name" value="Methyltransf_25"/>
    <property type="match status" value="1"/>
</dbReference>
<dbReference type="CDD" id="cd02440">
    <property type="entry name" value="AdoMet_MTases"/>
    <property type="match status" value="1"/>
</dbReference>
<dbReference type="SUPFAM" id="SSF53335">
    <property type="entry name" value="S-adenosyl-L-methionine-dependent methyltransferases"/>
    <property type="match status" value="1"/>
</dbReference>
<comment type="caution">
    <text evidence="3">The sequence shown here is derived from an EMBL/GenBank/DDBJ whole genome shotgun (WGS) entry which is preliminary data.</text>
</comment>
<evidence type="ECO:0000256" key="1">
    <source>
        <dbReference type="ARBA" id="ARBA00022679"/>
    </source>
</evidence>
<dbReference type="PANTHER" id="PTHR43861">
    <property type="entry name" value="TRANS-ACONITATE 2-METHYLTRANSFERASE-RELATED"/>
    <property type="match status" value="1"/>
</dbReference>